<sequence length="75" mass="8272">MPKGLLRHAGDIGSRLSLASDRLDRLCRDVSLGVRDQRQFDELESDAQAIAADIVAAFRQPEPRPGGCTNLRRRG</sequence>
<dbReference type="EMBL" id="QJJM01000023">
    <property type="protein sequence ID" value="PXW67891.1"/>
    <property type="molecule type" value="Genomic_DNA"/>
</dbReference>
<evidence type="ECO:0000313" key="1">
    <source>
        <dbReference type="EMBL" id="PXW67891.1"/>
    </source>
</evidence>
<gene>
    <name evidence="1" type="ORF">C7451_12327</name>
</gene>
<dbReference type="RefSeq" id="WP_066212735.1">
    <property type="nucleotide sequence ID" value="NZ_QJJM01000023.1"/>
</dbReference>
<protein>
    <submittedName>
        <fullName evidence="1">Uncharacterized protein</fullName>
    </submittedName>
</protein>
<organism evidence="1 2">
    <name type="scientific">Blastomonas natatoria</name>
    <dbReference type="NCBI Taxonomy" id="34015"/>
    <lineage>
        <taxon>Bacteria</taxon>
        <taxon>Pseudomonadati</taxon>
        <taxon>Pseudomonadota</taxon>
        <taxon>Alphaproteobacteria</taxon>
        <taxon>Sphingomonadales</taxon>
        <taxon>Sphingomonadaceae</taxon>
        <taxon>Blastomonas</taxon>
    </lineage>
</organism>
<accession>A0A2V3UPG4</accession>
<comment type="caution">
    <text evidence="1">The sequence shown here is derived from an EMBL/GenBank/DDBJ whole genome shotgun (WGS) entry which is preliminary data.</text>
</comment>
<keyword evidence="2" id="KW-1185">Reference proteome</keyword>
<reference evidence="1 2" key="1">
    <citation type="submission" date="2018-05" db="EMBL/GenBank/DDBJ databases">
        <title>Genomic Encyclopedia of Type Strains, Phase IV (KMG-IV): sequencing the most valuable type-strain genomes for metagenomic binning, comparative biology and taxonomic classification.</title>
        <authorList>
            <person name="Goeker M."/>
        </authorList>
    </citation>
    <scope>NUCLEOTIDE SEQUENCE [LARGE SCALE GENOMIC DNA]</scope>
    <source>
        <strain evidence="1 2">DSM 3183</strain>
    </source>
</reference>
<proteinExistence type="predicted"/>
<dbReference type="Proteomes" id="UP000248014">
    <property type="component" value="Unassembled WGS sequence"/>
</dbReference>
<evidence type="ECO:0000313" key="2">
    <source>
        <dbReference type="Proteomes" id="UP000248014"/>
    </source>
</evidence>
<name>A0A2V3UPG4_9SPHN</name>
<dbReference type="AlphaFoldDB" id="A0A2V3UPG4"/>